<dbReference type="AlphaFoldDB" id="A0A0E9WB18"/>
<protein>
    <submittedName>
        <fullName evidence="1">Uncharacterized protein</fullName>
    </submittedName>
</protein>
<name>A0A0E9WB18_ANGAN</name>
<reference evidence="1" key="2">
    <citation type="journal article" date="2015" name="Fish Shellfish Immunol.">
        <title>Early steps in the European eel (Anguilla anguilla)-Vibrio vulnificus interaction in the gills: Role of the RtxA13 toxin.</title>
        <authorList>
            <person name="Callol A."/>
            <person name="Pajuelo D."/>
            <person name="Ebbesson L."/>
            <person name="Teles M."/>
            <person name="MacKenzie S."/>
            <person name="Amaro C."/>
        </authorList>
    </citation>
    <scope>NUCLEOTIDE SEQUENCE</scope>
</reference>
<sequence>MPCCLVAYNYTAFSLLEPSTVYTAPRFAPTLHLTSSTLYTVCSEFWLTAETIF</sequence>
<reference evidence="1" key="1">
    <citation type="submission" date="2014-11" db="EMBL/GenBank/DDBJ databases">
        <authorList>
            <person name="Amaro Gonzalez C."/>
        </authorList>
    </citation>
    <scope>NUCLEOTIDE SEQUENCE</scope>
</reference>
<accession>A0A0E9WB18</accession>
<evidence type="ECO:0000313" key="1">
    <source>
        <dbReference type="EMBL" id="JAH87547.1"/>
    </source>
</evidence>
<dbReference type="EMBL" id="GBXM01021030">
    <property type="protein sequence ID" value="JAH87547.1"/>
    <property type="molecule type" value="Transcribed_RNA"/>
</dbReference>
<proteinExistence type="predicted"/>
<organism evidence="1">
    <name type="scientific">Anguilla anguilla</name>
    <name type="common">European freshwater eel</name>
    <name type="synonym">Muraena anguilla</name>
    <dbReference type="NCBI Taxonomy" id="7936"/>
    <lineage>
        <taxon>Eukaryota</taxon>
        <taxon>Metazoa</taxon>
        <taxon>Chordata</taxon>
        <taxon>Craniata</taxon>
        <taxon>Vertebrata</taxon>
        <taxon>Euteleostomi</taxon>
        <taxon>Actinopterygii</taxon>
        <taxon>Neopterygii</taxon>
        <taxon>Teleostei</taxon>
        <taxon>Anguilliformes</taxon>
        <taxon>Anguillidae</taxon>
        <taxon>Anguilla</taxon>
    </lineage>
</organism>